<dbReference type="AlphaFoldDB" id="A0AAQ3MAU7"/>
<dbReference type="EMBL" id="CP138588">
    <property type="protein sequence ID" value="WPH03131.1"/>
    <property type="molecule type" value="Genomic_DNA"/>
</dbReference>
<evidence type="ECO:0000256" key="1">
    <source>
        <dbReference type="SAM" id="MobiDB-lite"/>
    </source>
</evidence>
<evidence type="ECO:0000256" key="2">
    <source>
        <dbReference type="SAM" id="Phobius"/>
    </source>
</evidence>
<dbReference type="Proteomes" id="UP001303373">
    <property type="component" value="Chromosome 9"/>
</dbReference>
<dbReference type="Gene3D" id="2.120.10.70">
    <property type="entry name" value="Fucose-specific lectin"/>
    <property type="match status" value="1"/>
</dbReference>
<feature type="compositionally biased region" description="Low complexity" evidence="1">
    <location>
        <begin position="16"/>
        <end position="27"/>
    </location>
</feature>
<gene>
    <name evidence="3" type="ORF">R9X50_00600600</name>
</gene>
<feature type="transmembrane region" description="Helical" evidence="2">
    <location>
        <begin position="134"/>
        <end position="157"/>
    </location>
</feature>
<sequence>MYNPPRAIDSPPRGMESPPIFSESPSPRMQNRFPRPMEQYHASPPYHQYHHHSPQNSPNTPYYENEYNDHIADRVSNKEVPAAHIHSPGLESVWASEGDKEVAYFPPLEPPPQNYHSRDREPVKRRICGMPTKLFYSILVLLTMIAIGLGVGLSIGLGTKSKSSSTSNSGSTPSTTGGSSPNSTASTEYLIGGAIDPKYYSKSGAFNGSGIALASQSFASNLEAGTQGSLVMYFQHHSGQIRWMQLSSSGDWRGGSVSEVVAVDAKNNTPLSAVAYALNGTSTWHIFYVDTNNTLRQRTNSNTTNVWVDGPLNSASKRVVFDADQVGMQACWYGSDYGDSDYTHTPIQGENTTSSSSSSNEVGMHLWYASDSTTFQQLGWRDGDTEWEFQQSWTQKNGHAGVGCYSWGPGTSTYVMFVDTNNTVEIWWRDTNTSVASTASHPINEWTQTSISIPNVDPSSSLGYTNFFYAQMADTYQINGYNISWASENSTIIDSQNFTVGGAPGIPGTHLSVSALPNLSGGNDLVVFYQTAGDDVTEYTRDLVAGQWTAVDLSIPDA</sequence>
<name>A0AAQ3MAU7_9PEZI</name>
<reference evidence="3 4" key="1">
    <citation type="submission" date="2023-11" db="EMBL/GenBank/DDBJ databases">
        <title>An acidophilic fungus is an integral part of prey digestion in a carnivorous sundew plant.</title>
        <authorList>
            <person name="Tsai I.J."/>
        </authorList>
    </citation>
    <scope>NUCLEOTIDE SEQUENCE [LARGE SCALE GENOMIC DNA]</scope>
    <source>
        <strain evidence="3">169a</strain>
    </source>
</reference>
<evidence type="ECO:0008006" key="5">
    <source>
        <dbReference type="Google" id="ProtNLM"/>
    </source>
</evidence>
<protein>
    <recommendedName>
        <fullName evidence="5">Fucose-specific lectin</fullName>
    </recommendedName>
</protein>
<keyword evidence="4" id="KW-1185">Reference proteome</keyword>
<proteinExistence type="predicted"/>
<evidence type="ECO:0000313" key="3">
    <source>
        <dbReference type="EMBL" id="WPH03131.1"/>
    </source>
</evidence>
<keyword evidence="2" id="KW-1133">Transmembrane helix</keyword>
<keyword evidence="2" id="KW-0812">Transmembrane</keyword>
<feature type="region of interest" description="Disordered" evidence="1">
    <location>
        <begin position="1"/>
        <end position="62"/>
    </location>
</feature>
<evidence type="ECO:0000313" key="4">
    <source>
        <dbReference type="Proteomes" id="UP001303373"/>
    </source>
</evidence>
<dbReference type="SUPFAM" id="SSF89372">
    <property type="entry name" value="Fucose-specific lectin"/>
    <property type="match status" value="1"/>
</dbReference>
<keyword evidence="2" id="KW-0472">Membrane</keyword>
<organism evidence="3 4">
    <name type="scientific">Acrodontium crateriforme</name>
    <dbReference type="NCBI Taxonomy" id="150365"/>
    <lineage>
        <taxon>Eukaryota</taxon>
        <taxon>Fungi</taxon>
        <taxon>Dikarya</taxon>
        <taxon>Ascomycota</taxon>
        <taxon>Pezizomycotina</taxon>
        <taxon>Dothideomycetes</taxon>
        <taxon>Dothideomycetidae</taxon>
        <taxon>Mycosphaerellales</taxon>
        <taxon>Teratosphaeriaceae</taxon>
        <taxon>Acrodontium</taxon>
    </lineage>
</organism>
<feature type="region of interest" description="Disordered" evidence="1">
    <location>
        <begin position="160"/>
        <end position="183"/>
    </location>
</feature>
<accession>A0AAQ3MAU7</accession>